<name>A0A814VM02_9BILA</name>
<feature type="non-terminal residue" evidence="5">
    <location>
        <position position="688"/>
    </location>
</feature>
<organism evidence="5 7">
    <name type="scientific">Rotaria sordida</name>
    <dbReference type="NCBI Taxonomy" id="392033"/>
    <lineage>
        <taxon>Eukaryota</taxon>
        <taxon>Metazoa</taxon>
        <taxon>Spiralia</taxon>
        <taxon>Gnathifera</taxon>
        <taxon>Rotifera</taxon>
        <taxon>Eurotatoria</taxon>
        <taxon>Bdelloidea</taxon>
        <taxon>Philodinida</taxon>
        <taxon>Philodinidae</taxon>
        <taxon>Rotaria</taxon>
    </lineage>
</organism>
<dbReference type="InterPro" id="IPR019734">
    <property type="entry name" value="TPR_rpt"/>
</dbReference>
<dbReference type="Proteomes" id="UP000663854">
    <property type="component" value="Unassembled WGS sequence"/>
</dbReference>
<dbReference type="PROSITE" id="PS51996">
    <property type="entry name" value="TR_MART"/>
    <property type="match status" value="1"/>
</dbReference>
<evidence type="ECO:0000313" key="8">
    <source>
        <dbReference type="Proteomes" id="UP000663870"/>
    </source>
</evidence>
<feature type="repeat" description="TPR" evidence="3">
    <location>
        <begin position="526"/>
        <end position="559"/>
    </location>
</feature>
<dbReference type="EMBL" id="CAJNOH010001207">
    <property type="protein sequence ID" value="CAF1190210.1"/>
    <property type="molecule type" value="Genomic_DNA"/>
</dbReference>
<dbReference type="InterPro" id="IPR011990">
    <property type="entry name" value="TPR-like_helical_dom_sf"/>
</dbReference>
<dbReference type="SUPFAM" id="SSF48452">
    <property type="entry name" value="TPR-like"/>
    <property type="match status" value="4"/>
</dbReference>
<feature type="domain" description="ADP ribosyltransferase" evidence="4">
    <location>
        <begin position="91"/>
        <end position="255"/>
    </location>
</feature>
<dbReference type="SMART" id="SM00028">
    <property type="entry name" value="TPR"/>
    <property type="match status" value="9"/>
</dbReference>
<keyword evidence="2 3" id="KW-0802">TPR repeat</keyword>
<feature type="non-terminal residue" evidence="5">
    <location>
        <position position="1"/>
    </location>
</feature>
<evidence type="ECO:0000313" key="5">
    <source>
        <dbReference type="EMBL" id="CAF1190210.1"/>
    </source>
</evidence>
<comment type="caution">
    <text evidence="5">The sequence shown here is derived from an EMBL/GenBank/DDBJ whole genome shotgun (WGS) entry which is preliminary data.</text>
</comment>
<dbReference type="SUPFAM" id="SSF56399">
    <property type="entry name" value="ADP-ribosylation"/>
    <property type="match status" value="1"/>
</dbReference>
<evidence type="ECO:0000256" key="2">
    <source>
        <dbReference type="ARBA" id="ARBA00022803"/>
    </source>
</evidence>
<reference evidence="5" key="1">
    <citation type="submission" date="2021-02" db="EMBL/GenBank/DDBJ databases">
        <authorList>
            <person name="Nowell W R."/>
        </authorList>
    </citation>
    <scope>NUCLEOTIDE SEQUENCE</scope>
</reference>
<dbReference type="PANTHER" id="PTHR45641">
    <property type="entry name" value="TETRATRICOPEPTIDE REPEAT PROTEIN (AFU_ORTHOLOGUE AFUA_6G03870)"/>
    <property type="match status" value="1"/>
</dbReference>
<protein>
    <recommendedName>
        <fullName evidence="4">ADP ribosyltransferase domain-containing protein</fullName>
    </recommendedName>
</protein>
<dbReference type="Pfam" id="PF03496">
    <property type="entry name" value="ADPrib_exo_Tox"/>
    <property type="match status" value="1"/>
</dbReference>
<dbReference type="InterPro" id="IPR003540">
    <property type="entry name" value="ADP-ribosyltransferase"/>
</dbReference>
<sequence length="688" mass="81029">MAVNRRRLYTESRHKNVVDRMGTNVYSSKDHKSMHKSLNGEFILYQLLIEEIFDEHQTLIPGYNSLTEYFQPNDDDDKKVMVEFDKEYDPKKAIYWYTRESCIYKILNRSLRTQSIDGIIPFSSFIKDLNKQLDDEHKSFVKNQKSSSIKVYRGQIISKDEVNRLKSGKGELISVNSFLSTSTNKEKAIEFATSRSPPTDELTSILFDITIDLNNITKPYADIKQFSAYPDEEEILFMLGSIFRIENVDYDEKQKVWIGKLTLCSSNDSDIKNFSSELNKELHGQNRFISIGYYFIEMFQFDYAQEHFENILDGNLIKDDIDLAYCHHGLAKVNYKKGDYNIAISNINQSLKYLLDNQKFKNHPLISLCYHDLGLNYANQSNYILALEYLDKALGKKNQSYLSNIYLSLSDVHFKMKDYLIALEYAEKSLQYQSTRDYSLIASVYIKMGNIYSAMDDKDKSSEMFDKAINYQLKQLPSTHPDIALTYSAIGLMYLELNDLDKAFQYINKAYQLQINTLPNNHPDFADSYRNFAEYYLKKEDFDKALSYYEKELENKLKTLLWNHPSLMVTYRSIGNIYWKKKDYEQASMYFHKVLDSHLQRKEVGDRSISEDYQLLGDLFIDKLDFDQALDFYTKLLENELITKLYKDFSLINIYKNLGNIYFKKHHLDQSLIYYNRLLDCYLEKKPF</sequence>
<evidence type="ECO:0000313" key="6">
    <source>
        <dbReference type="EMBL" id="CAF1455820.1"/>
    </source>
</evidence>
<dbReference type="GO" id="GO:0005576">
    <property type="term" value="C:extracellular region"/>
    <property type="evidence" value="ECO:0007669"/>
    <property type="project" value="InterPro"/>
</dbReference>
<evidence type="ECO:0000256" key="3">
    <source>
        <dbReference type="PROSITE-ProRule" id="PRU00339"/>
    </source>
</evidence>
<dbReference type="PANTHER" id="PTHR45641:SF1">
    <property type="entry name" value="AAA+ ATPASE DOMAIN-CONTAINING PROTEIN"/>
    <property type="match status" value="1"/>
</dbReference>
<dbReference type="PROSITE" id="PS50005">
    <property type="entry name" value="TPR"/>
    <property type="match status" value="4"/>
</dbReference>
<dbReference type="Pfam" id="PF13424">
    <property type="entry name" value="TPR_12"/>
    <property type="match status" value="2"/>
</dbReference>
<dbReference type="Pfam" id="PF13181">
    <property type="entry name" value="TPR_8"/>
    <property type="match status" value="1"/>
</dbReference>
<dbReference type="Gene3D" id="3.90.176.10">
    <property type="entry name" value="Toxin ADP-ribosyltransferase, Chain A, domain 1"/>
    <property type="match status" value="1"/>
</dbReference>
<dbReference type="Gene3D" id="1.25.40.10">
    <property type="entry name" value="Tetratricopeptide repeat domain"/>
    <property type="match status" value="3"/>
</dbReference>
<evidence type="ECO:0000313" key="7">
    <source>
        <dbReference type="Proteomes" id="UP000663854"/>
    </source>
</evidence>
<feature type="repeat" description="TPR" evidence="3">
    <location>
        <begin position="568"/>
        <end position="601"/>
    </location>
</feature>
<keyword evidence="1" id="KW-0677">Repeat</keyword>
<accession>A0A814VM02</accession>
<gene>
    <name evidence="6" type="ORF">JXQ802_LOCUS37879</name>
    <name evidence="5" type="ORF">PYM288_LOCUS24301</name>
</gene>
<evidence type="ECO:0000259" key="4">
    <source>
        <dbReference type="Pfam" id="PF03496"/>
    </source>
</evidence>
<feature type="repeat" description="TPR" evidence="3">
    <location>
        <begin position="484"/>
        <end position="517"/>
    </location>
</feature>
<proteinExistence type="predicted"/>
<dbReference type="AlphaFoldDB" id="A0A814VM02"/>
<feature type="repeat" description="TPR" evidence="3">
    <location>
        <begin position="442"/>
        <end position="475"/>
    </location>
</feature>
<dbReference type="Proteomes" id="UP000663870">
    <property type="component" value="Unassembled WGS sequence"/>
</dbReference>
<dbReference type="EMBL" id="CAJNOL010002055">
    <property type="protein sequence ID" value="CAF1455820.1"/>
    <property type="molecule type" value="Genomic_DNA"/>
</dbReference>
<evidence type="ECO:0000256" key="1">
    <source>
        <dbReference type="ARBA" id="ARBA00022737"/>
    </source>
</evidence>
<keyword evidence="8" id="KW-1185">Reference proteome</keyword>